<dbReference type="Gene3D" id="2.60.120.620">
    <property type="entry name" value="q2cbj1_9rhob like domain"/>
    <property type="match status" value="1"/>
</dbReference>
<name>A0ABY5SAH5_9BACL</name>
<gene>
    <name evidence="1" type="ORF">L1F29_30655</name>
</gene>
<keyword evidence="1" id="KW-0560">Oxidoreductase</keyword>
<protein>
    <submittedName>
        <fullName evidence="1">Phytanoyl-CoA dioxygenase family protein</fullName>
    </submittedName>
</protein>
<dbReference type="PANTHER" id="PTHR20883:SF48">
    <property type="entry name" value="ECTOINE DIOXYGENASE"/>
    <property type="match status" value="1"/>
</dbReference>
<dbReference type="Pfam" id="PF05721">
    <property type="entry name" value="PhyH"/>
    <property type="match status" value="1"/>
</dbReference>
<dbReference type="RefSeq" id="WP_258385805.1">
    <property type="nucleotide sequence ID" value="NZ_CP091430.1"/>
</dbReference>
<dbReference type="SUPFAM" id="SSF51197">
    <property type="entry name" value="Clavaminate synthase-like"/>
    <property type="match status" value="1"/>
</dbReference>
<accession>A0ABY5SAH5</accession>
<keyword evidence="1" id="KW-0223">Dioxygenase</keyword>
<dbReference type="InterPro" id="IPR008775">
    <property type="entry name" value="Phytyl_CoA_dOase-like"/>
</dbReference>
<dbReference type="EMBL" id="CP091430">
    <property type="protein sequence ID" value="UVI29718.1"/>
    <property type="molecule type" value="Genomic_DNA"/>
</dbReference>
<sequence length="279" mass="31551">MPDANGVPTQEDIAFFKKNGYWISPKIIDDERLERLRMSMERVYRHDFETGKPPATAWSYETGRPNGLRKTDNANWSDLTIRALALEPLIGEIAAALAETDTIRFWEDQLLLKPARSGGNSSNVGWHQDYHYWGCFQNPETLLTAWVAYDDVDEENGCMQMVPGSHQWGVMRGNDFYEQNLKKQLQDMAGNEERSTQTAPIIMKAGQVSFHHSLTLHGSGPNVSDRVRRSSALHYVTGETRYRAGYADGYSEIQQFIALGGKDGDIVHGDMFPVVFQKS</sequence>
<dbReference type="Proteomes" id="UP001057877">
    <property type="component" value="Chromosome"/>
</dbReference>
<keyword evidence="2" id="KW-1185">Reference proteome</keyword>
<dbReference type="PANTHER" id="PTHR20883">
    <property type="entry name" value="PHYTANOYL-COA DIOXYGENASE DOMAIN CONTAINING 1"/>
    <property type="match status" value="1"/>
</dbReference>
<proteinExistence type="predicted"/>
<organism evidence="1 2">
    <name type="scientific">Paenibacillus spongiae</name>
    <dbReference type="NCBI Taxonomy" id="2909671"/>
    <lineage>
        <taxon>Bacteria</taxon>
        <taxon>Bacillati</taxon>
        <taxon>Bacillota</taxon>
        <taxon>Bacilli</taxon>
        <taxon>Bacillales</taxon>
        <taxon>Paenibacillaceae</taxon>
        <taxon>Paenibacillus</taxon>
    </lineage>
</organism>
<evidence type="ECO:0000313" key="1">
    <source>
        <dbReference type="EMBL" id="UVI29718.1"/>
    </source>
</evidence>
<dbReference type="GO" id="GO:0051213">
    <property type="term" value="F:dioxygenase activity"/>
    <property type="evidence" value="ECO:0007669"/>
    <property type="project" value="UniProtKB-KW"/>
</dbReference>
<evidence type="ECO:0000313" key="2">
    <source>
        <dbReference type="Proteomes" id="UP001057877"/>
    </source>
</evidence>
<reference evidence="1" key="1">
    <citation type="submission" date="2022-01" db="EMBL/GenBank/DDBJ databases">
        <title>Paenibacillus spongiae sp. nov., isolated from marine sponge.</title>
        <authorList>
            <person name="Li Z."/>
            <person name="Zhang M."/>
        </authorList>
    </citation>
    <scope>NUCLEOTIDE SEQUENCE</scope>
    <source>
        <strain evidence="1">PHS-Z3</strain>
    </source>
</reference>